<comment type="similarity">
    <text evidence="3 10">Belongs to the PRM1 family.</text>
</comment>
<gene>
    <name evidence="12" type="ORF">MKZ38_007971</name>
</gene>
<dbReference type="InterPro" id="IPR026777">
    <property type="entry name" value="PRM1"/>
</dbReference>
<keyword evidence="9" id="KW-0325">Glycoprotein</keyword>
<evidence type="ECO:0000256" key="4">
    <source>
        <dbReference type="ARBA" id="ARBA00022475"/>
    </source>
</evidence>
<feature type="transmembrane region" description="Helical" evidence="10">
    <location>
        <begin position="613"/>
        <end position="635"/>
    </location>
</feature>
<keyword evidence="8 10" id="KW-0472">Membrane</keyword>
<dbReference type="Proteomes" id="UP001201980">
    <property type="component" value="Unassembled WGS sequence"/>
</dbReference>
<comment type="function">
    <text evidence="1 10">Involved in cell fusion during mating by stabilizing the plasma membrane fusion event.</text>
</comment>
<dbReference type="GO" id="GO:0032220">
    <property type="term" value="P:plasma membrane fusion involved in cytogamy"/>
    <property type="evidence" value="ECO:0007669"/>
    <property type="project" value="TreeGrafter"/>
</dbReference>
<dbReference type="PANTHER" id="PTHR31030:SF1">
    <property type="entry name" value="PLASMA MEMBRANE FUSION PROTEIN PRM1"/>
    <property type="match status" value="1"/>
</dbReference>
<evidence type="ECO:0000256" key="9">
    <source>
        <dbReference type="ARBA" id="ARBA00023180"/>
    </source>
</evidence>
<keyword evidence="7 10" id="KW-1133">Transmembrane helix</keyword>
<reference evidence="12" key="1">
    <citation type="submission" date="2022-07" db="EMBL/GenBank/DDBJ databases">
        <title>Draft genome sequence of Zalerion maritima ATCC 34329, a (micro)plastics degrading marine fungus.</title>
        <authorList>
            <person name="Paco A."/>
            <person name="Goncalves M.F.M."/>
            <person name="Rocha-Santos T.A.P."/>
            <person name="Alves A."/>
        </authorList>
    </citation>
    <scope>NUCLEOTIDE SEQUENCE</scope>
    <source>
        <strain evidence="12">ATCC 34329</strain>
    </source>
</reference>
<evidence type="ECO:0000256" key="10">
    <source>
        <dbReference type="RuleBase" id="RU366035"/>
    </source>
</evidence>
<keyword evidence="4 10" id="KW-1003">Cell membrane</keyword>
<protein>
    <recommendedName>
        <fullName evidence="10">Plasma membrane fusion protein PRM1</fullName>
    </recommendedName>
</protein>
<dbReference type="AlphaFoldDB" id="A0AAD5RIG3"/>
<accession>A0AAD5RIG3</accession>
<keyword evidence="13" id="KW-1185">Reference proteome</keyword>
<keyword evidence="5 10" id="KW-0812">Transmembrane</keyword>
<evidence type="ECO:0000256" key="3">
    <source>
        <dbReference type="ARBA" id="ARBA00010780"/>
    </source>
</evidence>
<comment type="subcellular location">
    <subcellularLocation>
        <location evidence="2 10">Cell membrane</location>
        <topology evidence="2 10">Multi-pass membrane protein</topology>
    </subcellularLocation>
</comment>
<dbReference type="GO" id="GO:0043332">
    <property type="term" value="C:mating projection tip"/>
    <property type="evidence" value="ECO:0007669"/>
    <property type="project" value="UniProtKB-UniRule"/>
</dbReference>
<organism evidence="12 13">
    <name type="scientific">Zalerion maritima</name>
    <dbReference type="NCBI Taxonomy" id="339359"/>
    <lineage>
        <taxon>Eukaryota</taxon>
        <taxon>Fungi</taxon>
        <taxon>Dikarya</taxon>
        <taxon>Ascomycota</taxon>
        <taxon>Pezizomycotina</taxon>
        <taxon>Sordariomycetes</taxon>
        <taxon>Lulworthiomycetidae</taxon>
        <taxon>Lulworthiales</taxon>
        <taxon>Lulworthiaceae</taxon>
        <taxon>Zalerion</taxon>
    </lineage>
</organism>
<feature type="region of interest" description="Disordered" evidence="11">
    <location>
        <begin position="1"/>
        <end position="32"/>
    </location>
</feature>
<feature type="region of interest" description="Disordered" evidence="11">
    <location>
        <begin position="670"/>
        <end position="710"/>
    </location>
</feature>
<evidence type="ECO:0000256" key="6">
    <source>
        <dbReference type="ARBA" id="ARBA00022971"/>
    </source>
</evidence>
<feature type="transmembrane region" description="Helical" evidence="10">
    <location>
        <begin position="57"/>
        <end position="75"/>
    </location>
</feature>
<comment type="caution">
    <text evidence="12">The sequence shown here is derived from an EMBL/GenBank/DDBJ whole genome shotgun (WGS) entry which is preliminary data.</text>
</comment>
<evidence type="ECO:0000256" key="8">
    <source>
        <dbReference type="ARBA" id="ARBA00023136"/>
    </source>
</evidence>
<feature type="transmembrane region" description="Helical" evidence="10">
    <location>
        <begin position="330"/>
        <end position="350"/>
    </location>
</feature>
<dbReference type="EMBL" id="JAKWBI020000536">
    <property type="protein sequence ID" value="KAJ2894054.1"/>
    <property type="molecule type" value="Genomic_DNA"/>
</dbReference>
<evidence type="ECO:0000256" key="1">
    <source>
        <dbReference type="ARBA" id="ARBA00002512"/>
    </source>
</evidence>
<evidence type="ECO:0000256" key="7">
    <source>
        <dbReference type="ARBA" id="ARBA00022989"/>
    </source>
</evidence>
<dbReference type="PANTHER" id="PTHR31030">
    <property type="entry name" value="PLASMA MEMBRANE FUSION PROTEIN PRM1"/>
    <property type="match status" value="1"/>
</dbReference>
<evidence type="ECO:0000313" key="12">
    <source>
        <dbReference type="EMBL" id="KAJ2894054.1"/>
    </source>
</evidence>
<evidence type="ECO:0000313" key="13">
    <source>
        <dbReference type="Proteomes" id="UP001201980"/>
    </source>
</evidence>
<feature type="transmembrane region" description="Helical" evidence="10">
    <location>
        <begin position="416"/>
        <end position="437"/>
    </location>
</feature>
<evidence type="ECO:0000256" key="11">
    <source>
        <dbReference type="SAM" id="MobiDB-lite"/>
    </source>
</evidence>
<dbReference type="GO" id="GO:0005886">
    <property type="term" value="C:plasma membrane"/>
    <property type="evidence" value="ECO:0007669"/>
    <property type="project" value="UniProtKB-SubCell"/>
</dbReference>
<keyword evidence="6 10" id="KW-0184">Conjugation</keyword>
<name>A0AAD5RIG3_9PEZI</name>
<sequence>MFFSRKRKEEEYPDLPGSLNADPYYDDPNSPTSPATKVATPYVGWWGRMSQLPINRWTVLIILVLIRVLIMLAGLNDDIGTSKEKALSACAKVEDVGSAMASMPHYLSLGVNDLAASGITNAVGGLVSGLEMILTAILEIILFIINLVTGTYVCLISAFIHGGLDAAKSAIEGATDLLNNAVDSIANGIDDEVASFQDKLNDFTDVINDLAGGIGSIFGGDVPDIPSLDLSDDIEGLKNVDIDTSSLTSGLDDLNDSIPDFQDVRNLTRQAVSIPFNFVQEKIEEAWGNYSFDRDVFPLADKEALTFCSDNTRINDFFESLYDLATHAKLIFIVTLVIAAVLAMIAMIPLEKHRWERQKELSKLVHNSGFNPLDVVYITSRPTSSRIGIWMGEKIASGRRSILVRWAWAYGTTLPALFLLSLAIAGFFSCLCQYFVLMGIQKKVPELAEQVGDFAEDVVVQLQDVSVRWATDANGVITDFNDDINNDVFGYVTNATDAVNDTLNTFVTEMNDGLDAVFKDTILYEPIKDVIYCLVTVKVEGIQKGITWVHDHAHIDFPLFSNNTFSLGAADSIDDDSDLKSFLASPSSTTTDEITEAAQTIADHIRNNIVTELLISTGILLTYIIVVLIGVVVAAGRILQPNHGEDGTGFVTTTSQEHANHAPPCARSVQGARSVSDMGAHTQDSNPYKDEKAGHYRGQGSSRNAYGDQYGQMHDIKL</sequence>
<evidence type="ECO:0000256" key="2">
    <source>
        <dbReference type="ARBA" id="ARBA00004651"/>
    </source>
</evidence>
<feature type="transmembrane region" description="Helical" evidence="10">
    <location>
        <begin position="133"/>
        <end position="160"/>
    </location>
</feature>
<evidence type="ECO:0000256" key="5">
    <source>
        <dbReference type="ARBA" id="ARBA00022692"/>
    </source>
</evidence>
<proteinExistence type="inferred from homology"/>